<organism evidence="4 5">
    <name type="scientific">Streptomyces iconiensis</name>
    <dbReference type="NCBI Taxonomy" id="1384038"/>
    <lineage>
        <taxon>Bacteria</taxon>
        <taxon>Bacillati</taxon>
        <taxon>Actinomycetota</taxon>
        <taxon>Actinomycetes</taxon>
        <taxon>Kitasatosporales</taxon>
        <taxon>Streptomycetaceae</taxon>
        <taxon>Streptomyces</taxon>
    </lineage>
</organism>
<dbReference type="Pfam" id="PF13193">
    <property type="entry name" value="AMP-binding_C"/>
    <property type="match status" value="1"/>
</dbReference>
<dbReference type="Gene3D" id="3.40.50.12780">
    <property type="entry name" value="N-terminal domain of ligase-like"/>
    <property type="match status" value="1"/>
</dbReference>
<dbReference type="InterPro" id="IPR042099">
    <property type="entry name" value="ANL_N_sf"/>
</dbReference>
<evidence type="ECO:0000256" key="1">
    <source>
        <dbReference type="ARBA" id="ARBA00006432"/>
    </source>
</evidence>
<reference evidence="4 5" key="1">
    <citation type="submission" date="2023-05" db="EMBL/GenBank/DDBJ databases">
        <title>Streptantibioticus silvisoli sp. nov., acidotolerant actinomycetes 1 from pine litter.</title>
        <authorList>
            <person name="Swiecimska M."/>
            <person name="Golinska P."/>
            <person name="Sangal V."/>
            <person name="Wachnowicz B."/>
            <person name="Goodfellow M."/>
        </authorList>
    </citation>
    <scope>NUCLEOTIDE SEQUENCE [LARGE SCALE GENOMIC DNA]</scope>
    <source>
        <strain evidence="4 5">DSM 42109</strain>
    </source>
</reference>
<evidence type="ECO:0000313" key="4">
    <source>
        <dbReference type="EMBL" id="MDJ1132957.1"/>
    </source>
</evidence>
<feature type="domain" description="AMP-binding enzyme C-terminal" evidence="3">
    <location>
        <begin position="404"/>
        <end position="480"/>
    </location>
</feature>
<dbReference type="EMBL" id="JANCPR020000011">
    <property type="protein sequence ID" value="MDJ1132957.1"/>
    <property type="molecule type" value="Genomic_DNA"/>
</dbReference>
<accession>A0ABT6ZVV6</accession>
<protein>
    <submittedName>
        <fullName evidence="4">Acyl-CoA synthetase</fullName>
    </submittedName>
</protein>
<dbReference type="NCBIfam" id="NF005858">
    <property type="entry name" value="PRK07787.1"/>
    <property type="match status" value="1"/>
</dbReference>
<dbReference type="InterPro" id="IPR000873">
    <property type="entry name" value="AMP-dep_synth/lig_dom"/>
</dbReference>
<sequence>MSLLFPALHTASSHTALRFGDRALSYHQLAAAASSLAARLDPASRVAVWATSGPETAVAVVAALLAGVPAVPVNPKSGESELAHIIGDSGPSLLLAEPGAPLPEPLAGLPRIETDLTDDEGGADPGSAWRLPPEPNAGSAALIVYTSGTTGPPKGVVLSRRAISSNLDALEDAWQWTADDVLVHALPLFHVHGLVLGLLGPLRRGGTLRHLGHFTPEGVTAELSSGGTMLFGVPTMYHRLAEACGSDPDLVAALAGARVLVSGSAALPAHDHERLTAATGKRVIERYGMTETLMNTSVRVDGEDISPPGTVGVPLRDVDIRLMDDTGERVAAEDTETVGELQVRGPNLFTEYLNRPDATSEAFDGGWFRTGDMATRATGGSFRIVGRRATDLIKSGGFKIGAGEIENVLLGHPMVAEVAVTGEPDDDLGERVVAWIVPVHPQSPPAERELADMVAGQLAPHKRPRVVRYLDALPRNDMGKILKRDLPEGG</sequence>
<gene>
    <name evidence="4" type="ORF">NMN56_013500</name>
</gene>
<dbReference type="RefSeq" id="WP_274041167.1">
    <property type="nucleotide sequence ID" value="NZ_JANCPR020000011.1"/>
</dbReference>
<comment type="similarity">
    <text evidence="1">Belongs to the ATP-dependent AMP-binding enzyme family.</text>
</comment>
<dbReference type="InterPro" id="IPR020845">
    <property type="entry name" value="AMP-binding_CS"/>
</dbReference>
<dbReference type="InterPro" id="IPR025110">
    <property type="entry name" value="AMP-bd_C"/>
</dbReference>
<evidence type="ECO:0000313" key="5">
    <source>
        <dbReference type="Proteomes" id="UP001214441"/>
    </source>
</evidence>
<dbReference type="Gene3D" id="3.30.300.30">
    <property type="match status" value="1"/>
</dbReference>
<evidence type="ECO:0000259" key="3">
    <source>
        <dbReference type="Pfam" id="PF13193"/>
    </source>
</evidence>
<dbReference type="InterPro" id="IPR045851">
    <property type="entry name" value="AMP-bd_C_sf"/>
</dbReference>
<proteinExistence type="inferred from homology"/>
<dbReference type="Proteomes" id="UP001214441">
    <property type="component" value="Unassembled WGS sequence"/>
</dbReference>
<dbReference type="PROSITE" id="PS00455">
    <property type="entry name" value="AMP_BINDING"/>
    <property type="match status" value="1"/>
</dbReference>
<dbReference type="PANTHER" id="PTHR43201:SF8">
    <property type="entry name" value="ACYL-COA SYNTHETASE FAMILY MEMBER 3"/>
    <property type="match status" value="1"/>
</dbReference>
<dbReference type="Pfam" id="PF00501">
    <property type="entry name" value="AMP-binding"/>
    <property type="match status" value="1"/>
</dbReference>
<name>A0ABT6ZVV6_9ACTN</name>
<evidence type="ECO:0000259" key="2">
    <source>
        <dbReference type="Pfam" id="PF00501"/>
    </source>
</evidence>
<comment type="caution">
    <text evidence="4">The sequence shown here is derived from an EMBL/GenBank/DDBJ whole genome shotgun (WGS) entry which is preliminary data.</text>
</comment>
<keyword evidence="5" id="KW-1185">Reference proteome</keyword>
<dbReference type="SUPFAM" id="SSF56801">
    <property type="entry name" value="Acetyl-CoA synthetase-like"/>
    <property type="match status" value="1"/>
</dbReference>
<dbReference type="PANTHER" id="PTHR43201">
    <property type="entry name" value="ACYL-COA SYNTHETASE"/>
    <property type="match status" value="1"/>
</dbReference>
<feature type="domain" description="AMP-dependent synthetase/ligase" evidence="2">
    <location>
        <begin position="12"/>
        <end position="353"/>
    </location>
</feature>